<gene>
    <name evidence="6" type="ORF">COB20_10885</name>
</gene>
<sequence>MPQSKFANNAPIIPFEIEISDAAIADLQRRLAATRMPDQIADTTWEYGTDSSYLAELIAYWQNDFDWKKQESELNQFDQFKTEIDGLDMHFIHQRSENPDAIPLMIVHGWPGSIAEFSKIIGPLTDPVAHGGDIADSYHVIAPSLPGFGFSEKPNEPGYSPEKFAHILAGLMQRLGYEQYAIAGGDWGAIINRFLANNYPERLLGLHSNMVLAGPPADEAQRDDVSEAESSLRNARTAYMQNEVGYQRIQGTKPQSLGYGLNDSPAGLAAWIVEKFHGWSDLPQGADGYLDNNFSKDELLTNIAIYWFTETITSSARIYYESNKTPVAKPIEYINVPTGVAVYPAEIYITPRSWAAAAYDLRHYSLMEKGGHFAALEQPESYLNELNTFFRLLR</sequence>
<evidence type="ECO:0000313" key="7">
    <source>
        <dbReference type="Proteomes" id="UP000218767"/>
    </source>
</evidence>
<keyword evidence="3" id="KW-0378">Hydrolase</keyword>
<evidence type="ECO:0000256" key="2">
    <source>
        <dbReference type="ARBA" id="ARBA00022797"/>
    </source>
</evidence>
<comment type="caution">
    <text evidence="6">The sequence shown here is derived from an EMBL/GenBank/DDBJ whole genome shotgun (WGS) entry which is preliminary data.</text>
</comment>
<dbReference type="EMBL" id="NVUL01000058">
    <property type="protein sequence ID" value="PCI76368.1"/>
    <property type="molecule type" value="Genomic_DNA"/>
</dbReference>
<dbReference type="Proteomes" id="UP000218767">
    <property type="component" value="Unassembled WGS sequence"/>
</dbReference>
<feature type="active site" description="Proton donor" evidence="4">
    <location>
        <position position="319"/>
    </location>
</feature>
<name>A0A2A4X156_9GAMM</name>
<dbReference type="GO" id="GO:0004301">
    <property type="term" value="F:epoxide hydrolase activity"/>
    <property type="evidence" value="ECO:0007669"/>
    <property type="project" value="TreeGrafter"/>
</dbReference>
<feature type="active site" description="Proton acceptor" evidence="4">
    <location>
        <position position="372"/>
    </location>
</feature>
<evidence type="ECO:0000313" key="6">
    <source>
        <dbReference type="EMBL" id="PCI76368.1"/>
    </source>
</evidence>
<dbReference type="Gene3D" id="3.40.50.1820">
    <property type="entry name" value="alpha/beta hydrolase"/>
    <property type="match status" value="1"/>
</dbReference>
<dbReference type="Pfam" id="PF06441">
    <property type="entry name" value="EHN"/>
    <property type="match status" value="1"/>
</dbReference>
<dbReference type="GO" id="GO:0097176">
    <property type="term" value="P:epoxide metabolic process"/>
    <property type="evidence" value="ECO:0007669"/>
    <property type="project" value="TreeGrafter"/>
</dbReference>
<dbReference type="SUPFAM" id="SSF53474">
    <property type="entry name" value="alpha/beta-Hydrolases"/>
    <property type="match status" value="1"/>
</dbReference>
<accession>A0A2A4X156</accession>
<dbReference type="InterPro" id="IPR016292">
    <property type="entry name" value="Epoxide_hydrolase"/>
</dbReference>
<dbReference type="PRINTS" id="PR00412">
    <property type="entry name" value="EPOXHYDRLASE"/>
</dbReference>
<dbReference type="PIRSF" id="PIRSF001112">
    <property type="entry name" value="Epoxide_hydrolase"/>
    <property type="match status" value="1"/>
</dbReference>
<dbReference type="PANTHER" id="PTHR21661:SF35">
    <property type="entry name" value="EPOXIDE HYDROLASE"/>
    <property type="match status" value="1"/>
</dbReference>
<comment type="similarity">
    <text evidence="1">Belongs to the peptidase S33 family.</text>
</comment>
<evidence type="ECO:0000256" key="1">
    <source>
        <dbReference type="ARBA" id="ARBA00010088"/>
    </source>
</evidence>
<dbReference type="InterPro" id="IPR000639">
    <property type="entry name" value="Epox_hydrolase-like"/>
</dbReference>
<dbReference type="PANTHER" id="PTHR21661">
    <property type="entry name" value="EPOXIDE HYDROLASE 1-RELATED"/>
    <property type="match status" value="1"/>
</dbReference>
<organism evidence="6 7">
    <name type="scientific">SAR86 cluster bacterium</name>
    <dbReference type="NCBI Taxonomy" id="2030880"/>
    <lineage>
        <taxon>Bacteria</taxon>
        <taxon>Pseudomonadati</taxon>
        <taxon>Pseudomonadota</taxon>
        <taxon>Gammaproteobacteria</taxon>
        <taxon>SAR86 cluster</taxon>
    </lineage>
</organism>
<dbReference type="InterPro" id="IPR010497">
    <property type="entry name" value="Epoxide_hydro_N"/>
</dbReference>
<dbReference type="InterPro" id="IPR029058">
    <property type="entry name" value="AB_hydrolase_fold"/>
</dbReference>
<feature type="active site" description="Nucleophile" evidence="4">
    <location>
        <position position="186"/>
    </location>
</feature>
<evidence type="ECO:0000259" key="5">
    <source>
        <dbReference type="Pfam" id="PF06441"/>
    </source>
</evidence>
<reference evidence="7" key="1">
    <citation type="submission" date="2017-08" db="EMBL/GenBank/DDBJ databases">
        <title>A dynamic microbial community with high functional redundancy inhabits the cold, oxic subseafloor aquifer.</title>
        <authorList>
            <person name="Tully B.J."/>
            <person name="Wheat C.G."/>
            <person name="Glazer B.T."/>
            <person name="Huber J.A."/>
        </authorList>
    </citation>
    <scope>NUCLEOTIDE SEQUENCE [LARGE SCALE GENOMIC DNA]</scope>
</reference>
<feature type="domain" description="Epoxide hydrolase N-terminal" evidence="5">
    <location>
        <begin position="13"/>
        <end position="117"/>
    </location>
</feature>
<proteinExistence type="inferred from homology"/>
<evidence type="ECO:0000256" key="3">
    <source>
        <dbReference type="ARBA" id="ARBA00022801"/>
    </source>
</evidence>
<keyword evidence="2" id="KW-0058">Aromatic hydrocarbons catabolism</keyword>
<evidence type="ECO:0000256" key="4">
    <source>
        <dbReference type="PIRSR" id="PIRSR001112-1"/>
    </source>
</evidence>
<protein>
    <recommendedName>
        <fullName evidence="5">Epoxide hydrolase N-terminal domain-containing protein</fullName>
    </recommendedName>
</protein>
<dbReference type="AlphaFoldDB" id="A0A2A4X156"/>